<dbReference type="Pfam" id="PF11845">
    <property type="entry name" value="Tll0287-like"/>
    <property type="match status" value="1"/>
</dbReference>
<dbReference type="InterPro" id="IPR000700">
    <property type="entry name" value="PAS-assoc_C"/>
</dbReference>
<dbReference type="CDD" id="cd01949">
    <property type="entry name" value="GGDEF"/>
    <property type="match status" value="1"/>
</dbReference>
<dbReference type="Pfam" id="PF00563">
    <property type="entry name" value="EAL"/>
    <property type="match status" value="1"/>
</dbReference>
<reference evidence="7" key="2">
    <citation type="submission" date="2006-05" db="EMBL/GenBank/DDBJ databases">
        <title>Sequencing of the draft genome and assembly of Desulfuromonas acetoxidans DSM 684.</title>
        <authorList>
            <consortium name="US DOE Joint Genome Institute (JGI-PGF)"/>
            <person name="Copeland A."/>
            <person name="Lucas S."/>
            <person name="Lapidus A."/>
            <person name="Barry K."/>
            <person name="Detter J.C."/>
            <person name="Glavina del Rio T."/>
            <person name="Hammon N."/>
            <person name="Israni S."/>
            <person name="Dalin E."/>
            <person name="Tice H."/>
            <person name="Bruce D."/>
            <person name="Pitluck S."/>
            <person name="Richardson P."/>
        </authorList>
    </citation>
    <scope>NUCLEOTIDE SEQUENCE [LARGE SCALE GENOMIC DNA]</scope>
    <source>
        <strain evidence="7">DSM 684</strain>
    </source>
</reference>
<dbReference type="SMART" id="SM00091">
    <property type="entry name" value="PAS"/>
    <property type="match status" value="2"/>
</dbReference>
<dbReference type="NCBIfam" id="TIGR00229">
    <property type="entry name" value="sensory_box"/>
    <property type="match status" value="2"/>
</dbReference>
<feature type="domain" description="PAC" evidence="4">
    <location>
        <begin position="449"/>
        <end position="501"/>
    </location>
</feature>
<dbReference type="InterPro" id="IPR029787">
    <property type="entry name" value="Nucleotide_cyclase"/>
</dbReference>
<dbReference type="InterPro" id="IPR035919">
    <property type="entry name" value="EAL_sf"/>
</dbReference>
<dbReference type="OrthoDB" id="9777298at2"/>
<dbReference type="EMBL" id="AAEW02000020">
    <property type="protein sequence ID" value="EAT14628.1"/>
    <property type="molecule type" value="Genomic_DNA"/>
</dbReference>
<dbReference type="SMART" id="SM00052">
    <property type="entry name" value="EAL"/>
    <property type="match status" value="1"/>
</dbReference>
<name>Q1JWQ1_DESA6</name>
<dbReference type="InterPro" id="IPR021796">
    <property type="entry name" value="Tll0287-like_dom"/>
</dbReference>
<proteinExistence type="predicted"/>
<dbReference type="PROSITE" id="PS50887">
    <property type="entry name" value="GGDEF"/>
    <property type="match status" value="1"/>
</dbReference>
<dbReference type="InterPro" id="IPR043128">
    <property type="entry name" value="Rev_trsase/Diguanyl_cyclase"/>
</dbReference>
<comment type="catalytic activity">
    <reaction evidence="1">
        <text>3',3'-c-di-GMP + H2O = 5'-phosphoguanylyl(3'-&gt;5')guanosine + H(+)</text>
        <dbReference type="Rhea" id="RHEA:24902"/>
        <dbReference type="ChEBI" id="CHEBI:15377"/>
        <dbReference type="ChEBI" id="CHEBI:15378"/>
        <dbReference type="ChEBI" id="CHEBI:58754"/>
        <dbReference type="ChEBI" id="CHEBI:58805"/>
        <dbReference type="EC" id="3.1.4.52"/>
    </reaction>
    <physiologicalReaction direction="left-to-right" evidence="1">
        <dbReference type="Rhea" id="RHEA:24903"/>
    </physiologicalReaction>
</comment>
<organism evidence="7 8">
    <name type="scientific">Desulfuromonas acetoxidans (strain DSM 684 / 11070)</name>
    <dbReference type="NCBI Taxonomy" id="281689"/>
    <lineage>
        <taxon>Bacteria</taxon>
        <taxon>Pseudomonadati</taxon>
        <taxon>Thermodesulfobacteriota</taxon>
        <taxon>Desulfuromonadia</taxon>
        <taxon>Desulfuromonadales</taxon>
        <taxon>Desulfuromonadaceae</taxon>
        <taxon>Desulfuromonas</taxon>
    </lineage>
</organism>
<dbReference type="AlphaFoldDB" id="Q1JWQ1"/>
<accession>Q1JWQ1</accession>
<evidence type="ECO:0000259" key="3">
    <source>
        <dbReference type="PROSITE" id="PS50112"/>
    </source>
</evidence>
<sequence>MTHRTSTKGLWLTLFILWTGLIFYFAWVEYRNQEQLIISMARSETLGSFNKDLLYRRWAAKQGGVYVIVSDYTPPNPYLDHVPNRDVVTTDGKHLTLVNPAYMTRQVHELGAAQYGSKGHITSLNPLRPENVPDDWERACLEQFEVRPNEITSIQFIDEQEHLRMIRPVYTEAMCLKCHGAQGYEEGNIRGGISVSIPLAPYREAQLNLFSKDMSHLFLLWCIGSVVLLVLRFQVQDRLRREDEVKQELGRSEEKYRVLFEESLIGICVADFESAEIVECNNYLAHLVERHPDELIGQPQRILHPDSEIDKSTGVSITFQKHHGEDFGTILNSQLITKNGKLRDVEVQGGVVSFGEKEYQYGLFLDVTERNKYEQQSYRLLQAIDQSPICILMATVDGTPVYVNQDFTRRKGFSLEECKNRLNPINIFIRERVNALGNNDNKYTSTDPWTEERQARTKDGKMYWERISIAPAYDLNQKCSHFVFIGEDITEEKENALHFEYLATHDNLTGLANRLLLHDRLDQLVLKAKRSHSLVFVMLLDLDRFKVINDSLGHDCGDRLLQLVAERLLDAVRESDTVARLGGDEFVVVFQETDSLADALHVAELILQKLSNPFNLDGRQLLVTASAGISYYPDHGISSLELLRHADVAMYKAKETQSDICVFEPSMDQHLLQSMELEADLRQAITRNELQVYYQPKVDASSEKVVGLEALLRWFSPDRGMISPGVFIPLAEQNGMILDIGLWVIEEVCRQLRQWCDQGYSVVPVAVNLSAKQFQSLDLPEQVSTIFDRYQIDSSWFEFELTESMIMQNPVSAIRIMEDLKKLGIRLAVDDFGTGYSSLNYLRRLPLDYLKIDRSFIDDVTMDFSADAVATSIIGIAKSLGMQTIAEGVETSAQLMFLRDNQCDFIQGFYFYKPMPAADISKQLIRC</sequence>
<feature type="transmembrane region" description="Helical" evidence="2">
    <location>
        <begin position="12"/>
        <end position="30"/>
    </location>
</feature>
<evidence type="ECO:0000313" key="8">
    <source>
        <dbReference type="Proteomes" id="UP000005695"/>
    </source>
</evidence>
<evidence type="ECO:0000259" key="5">
    <source>
        <dbReference type="PROSITE" id="PS50883"/>
    </source>
</evidence>
<dbReference type="Pfam" id="PF00990">
    <property type="entry name" value="GGDEF"/>
    <property type="match status" value="1"/>
</dbReference>
<dbReference type="InterPro" id="IPR001633">
    <property type="entry name" value="EAL_dom"/>
</dbReference>
<evidence type="ECO:0000256" key="2">
    <source>
        <dbReference type="SAM" id="Phobius"/>
    </source>
</evidence>
<dbReference type="SMART" id="SM00267">
    <property type="entry name" value="GGDEF"/>
    <property type="match status" value="1"/>
</dbReference>
<dbReference type="PROSITE" id="PS50883">
    <property type="entry name" value="EAL"/>
    <property type="match status" value="1"/>
</dbReference>
<dbReference type="InterPro" id="IPR035965">
    <property type="entry name" value="PAS-like_dom_sf"/>
</dbReference>
<keyword evidence="2" id="KW-0472">Membrane</keyword>
<dbReference type="FunFam" id="3.30.70.270:FF:000001">
    <property type="entry name" value="Diguanylate cyclase domain protein"/>
    <property type="match status" value="1"/>
</dbReference>
<dbReference type="InterPro" id="IPR001610">
    <property type="entry name" value="PAC"/>
</dbReference>
<evidence type="ECO:0000313" key="7">
    <source>
        <dbReference type="EMBL" id="EAT14628.1"/>
    </source>
</evidence>
<dbReference type="FunFam" id="3.20.20.450:FF:000001">
    <property type="entry name" value="Cyclic di-GMP phosphodiesterase yahA"/>
    <property type="match status" value="1"/>
</dbReference>
<dbReference type="Gene3D" id="3.30.450.290">
    <property type="match status" value="1"/>
</dbReference>
<keyword evidence="2" id="KW-0812">Transmembrane</keyword>
<dbReference type="SUPFAM" id="SSF141868">
    <property type="entry name" value="EAL domain-like"/>
    <property type="match status" value="1"/>
</dbReference>
<comment type="caution">
    <text evidence="7">The sequence shown here is derived from an EMBL/GenBank/DDBJ whole genome shotgun (WGS) entry which is preliminary data.</text>
</comment>
<dbReference type="Gene3D" id="3.20.20.450">
    <property type="entry name" value="EAL domain"/>
    <property type="match status" value="1"/>
</dbReference>
<dbReference type="Gene3D" id="3.30.70.270">
    <property type="match status" value="1"/>
</dbReference>
<dbReference type="RefSeq" id="WP_006002300.1">
    <property type="nucleotide sequence ID" value="NZ_AAEW02000020.1"/>
</dbReference>
<dbReference type="InterPro" id="IPR013656">
    <property type="entry name" value="PAS_4"/>
</dbReference>
<dbReference type="SUPFAM" id="SSF55073">
    <property type="entry name" value="Nucleotide cyclase"/>
    <property type="match status" value="1"/>
</dbReference>
<evidence type="ECO:0000256" key="1">
    <source>
        <dbReference type="ARBA" id="ARBA00051114"/>
    </source>
</evidence>
<dbReference type="InterPro" id="IPR052155">
    <property type="entry name" value="Biofilm_reg_signaling"/>
</dbReference>
<dbReference type="SMART" id="SM00086">
    <property type="entry name" value="PAC"/>
    <property type="match status" value="2"/>
</dbReference>
<dbReference type="Gene3D" id="3.30.450.20">
    <property type="entry name" value="PAS domain"/>
    <property type="match status" value="2"/>
</dbReference>
<dbReference type="PROSITE" id="PS50113">
    <property type="entry name" value="PAC"/>
    <property type="match status" value="1"/>
</dbReference>
<dbReference type="CDD" id="cd00130">
    <property type="entry name" value="PAS"/>
    <property type="match status" value="1"/>
</dbReference>
<dbReference type="GO" id="GO:0071732">
    <property type="term" value="P:cellular response to nitric oxide"/>
    <property type="evidence" value="ECO:0007669"/>
    <property type="project" value="UniProtKB-ARBA"/>
</dbReference>
<dbReference type="PANTHER" id="PTHR44757:SF2">
    <property type="entry name" value="BIOFILM ARCHITECTURE MAINTENANCE PROTEIN MBAA"/>
    <property type="match status" value="1"/>
</dbReference>
<feature type="domain" description="EAL" evidence="5">
    <location>
        <begin position="674"/>
        <end position="927"/>
    </location>
</feature>
<dbReference type="GO" id="GO:0071111">
    <property type="term" value="F:cyclic-guanylate-specific phosphodiesterase activity"/>
    <property type="evidence" value="ECO:0007669"/>
    <property type="project" value="UniProtKB-EC"/>
</dbReference>
<dbReference type="PANTHER" id="PTHR44757">
    <property type="entry name" value="DIGUANYLATE CYCLASE DGCP"/>
    <property type="match status" value="1"/>
</dbReference>
<evidence type="ECO:0000259" key="6">
    <source>
        <dbReference type="PROSITE" id="PS50887"/>
    </source>
</evidence>
<feature type="domain" description="GGDEF" evidence="6">
    <location>
        <begin position="533"/>
        <end position="665"/>
    </location>
</feature>
<dbReference type="InterPro" id="IPR000014">
    <property type="entry name" value="PAS"/>
</dbReference>
<dbReference type="NCBIfam" id="TIGR00254">
    <property type="entry name" value="GGDEF"/>
    <property type="match status" value="1"/>
</dbReference>
<keyword evidence="2" id="KW-1133">Transmembrane helix</keyword>
<keyword evidence="8" id="KW-1185">Reference proteome</keyword>
<evidence type="ECO:0000259" key="4">
    <source>
        <dbReference type="PROSITE" id="PS50113"/>
    </source>
</evidence>
<dbReference type="Pfam" id="PF08448">
    <property type="entry name" value="PAS_4"/>
    <property type="match status" value="1"/>
</dbReference>
<dbReference type="Pfam" id="PF13426">
    <property type="entry name" value="PAS_9"/>
    <property type="match status" value="1"/>
</dbReference>
<feature type="domain" description="PAS" evidence="3">
    <location>
        <begin position="252"/>
        <end position="307"/>
    </location>
</feature>
<dbReference type="Proteomes" id="UP000005695">
    <property type="component" value="Unassembled WGS sequence"/>
</dbReference>
<dbReference type="PROSITE" id="PS50112">
    <property type="entry name" value="PAS"/>
    <property type="match status" value="1"/>
</dbReference>
<dbReference type="SUPFAM" id="SSF55785">
    <property type="entry name" value="PYP-like sensor domain (PAS domain)"/>
    <property type="match status" value="2"/>
</dbReference>
<protein>
    <submittedName>
        <fullName evidence="7">Diguanylate cyclase/phosphodiesterase with PAS/PAC sensor(S)</fullName>
    </submittedName>
</protein>
<gene>
    <name evidence="7" type="ORF">Dace_0591</name>
</gene>
<dbReference type="InterPro" id="IPR000160">
    <property type="entry name" value="GGDEF_dom"/>
</dbReference>
<reference evidence="7" key="1">
    <citation type="submission" date="2006-05" db="EMBL/GenBank/DDBJ databases">
        <title>Annotation of the draft genome assembly of Desulfuromonas acetoxidans DSM 684.</title>
        <authorList>
            <consortium name="US DOE Joint Genome Institute (JGI-ORNL)"/>
            <person name="Larimer F."/>
            <person name="Land M."/>
            <person name="Hauser L."/>
        </authorList>
    </citation>
    <scope>NUCLEOTIDE SEQUENCE [LARGE SCALE GENOMIC DNA]</scope>
    <source>
        <strain evidence="7">DSM 684</strain>
    </source>
</reference>
<dbReference type="CDD" id="cd01948">
    <property type="entry name" value="EAL"/>
    <property type="match status" value="1"/>
</dbReference>